<comment type="similarity">
    <text evidence="3">Belongs to the peptidase C56 family. HSP31-like subfamily.</text>
</comment>
<evidence type="ECO:0000313" key="5">
    <source>
        <dbReference type="EMBL" id="KRM41645.1"/>
    </source>
</evidence>
<organism evidence="5 6">
    <name type="scientific">Lentilactobacillus parafarraginis DSM 18390 = JCM 14109</name>
    <dbReference type="NCBI Taxonomy" id="1423786"/>
    <lineage>
        <taxon>Bacteria</taxon>
        <taxon>Bacillati</taxon>
        <taxon>Bacillota</taxon>
        <taxon>Bacilli</taxon>
        <taxon>Lactobacillales</taxon>
        <taxon>Lactobacillaceae</taxon>
        <taxon>Lentilactobacillus</taxon>
    </lineage>
</organism>
<dbReference type="AlphaFoldDB" id="A0A0R1YH71"/>
<dbReference type="InterPro" id="IPR029062">
    <property type="entry name" value="Class_I_gatase-like"/>
</dbReference>
<evidence type="ECO:0000259" key="4">
    <source>
        <dbReference type="Pfam" id="PF01965"/>
    </source>
</evidence>
<dbReference type="EMBL" id="AZFZ01000056">
    <property type="protein sequence ID" value="KRM41645.1"/>
    <property type="molecule type" value="Genomic_DNA"/>
</dbReference>
<evidence type="ECO:0000256" key="1">
    <source>
        <dbReference type="ARBA" id="ARBA00023016"/>
    </source>
</evidence>
<accession>A0A0R1YH71</accession>
<dbReference type="InterPro" id="IPR050325">
    <property type="entry name" value="Prot/Nucl_acid_deglycase"/>
</dbReference>
<gene>
    <name evidence="5" type="ORF">FD47_GL002304</name>
</gene>
<dbReference type="Gene3D" id="3.40.50.880">
    <property type="match status" value="1"/>
</dbReference>
<keyword evidence="2" id="KW-0456">Lyase</keyword>
<proteinExistence type="inferred from homology"/>
<reference evidence="5 6" key="1">
    <citation type="journal article" date="2015" name="Genome Announc.">
        <title>Expanding the biotechnology potential of lactobacilli through comparative genomics of 213 strains and associated genera.</title>
        <authorList>
            <person name="Sun Z."/>
            <person name="Harris H.M."/>
            <person name="McCann A."/>
            <person name="Guo C."/>
            <person name="Argimon S."/>
            <person name="Zhang W."/>
            <person name="Yang X."/>
            <person name="Jeffery I.B."/>
            <person name="Cooney J.C."/>
            <person name="Kagawa T.F."/>
            <person name="Liu W."/>
            <person name="Song Y."/>
            <person name="Salvetti E."/>
            <person name="Wrobel A."/>
            <person name="Rasinkangas P."/>
            <person name="Parkhill J."/>
            <person name="Rea M.C."/>
            <person name="O'Sullivan O."/>
            <person name="Ritari J."/>
            <person name="Douillard F.P."/>
            <person name="Paul Ross R."/>
            <person name="Yang R."/>
            <person name="Briner A.E."/>
            <person name="Felis G.E."/>
            <person name="de Vos W.M."/>
            <person name="Barrangou R."/>
            <person name="Klaenhammer T.R."/>
            <person name="Caufield P.W."/>
            <person name="Cui Y."/>
            <person name="Zhang H."/>
            <person name="O'Toole P.W."/>
        </authorList>
    </citation>
    <scope>NUCLEOTIDE SEQUENCE [LARGE SCALE GENOMIC DNA]</scope>
    <source>
        <strain evidence="5 6">DSM 18390</strain>
    </source>
</reference>
<dbReference type="PANTHER" id="PTHR48094">
    <property type="entry name" value="PROTEIN/NUCLEIC ACID DEGLYCASE DJ-1-RELATED"/>
    <property type="match status" value="1"/>
</dbReference>
<sequence>MKSEASESMTKALIVATNTPKFNNVDRATGLWLHEATHFNQVMTDNEIDVDYMSPEGGYIPLDPLCLSADNMDQVDWDHYLDATFRDTHLANSLKPESVNSADYQVIYFAGGHGAMWDFPENKELAGIAEQIDQNGGIIAANCVGVTALLAMRKRDGNRFTSGRQLTSFTNDEEALNGLTSEVKFLPEDELRKTGAKFVKGDAFKPNVVVDDHLITGQNPNSATAVGEAVIKDLLK</sequence>
<dbReference type="Proteomes" id="UP000051010">
    <property type="component" value="Unassembled WGS sequence"/>
</dbReference>
<evidence type="ECO:0000256" key="3">
    <source>
        <dbReference type="ARBA" id="ARBA00038493"/>
    </source>
</evidence>
<feature type="domain" description="DJ-1/PfpI" evidence="4">
    <location>
        <begin position="86"/>
        <end position="232"/>
    </location>
</feature>
<dbReference type="InterPro" id="IPR002818">
    <property type="entry name" value="DJ-1/PfpI"/>
</dbReference>
<dbReference type="CDD" id="cd03141">
    <property type="entry name" value="GATase1_Hsp31_like"/>
    <property type="match status" value="1"/>
</dbReference>
<dbReference type="Pfam" id="PF01965">
    <property type="entry name" value="DJ-1_PfpI"/>
    <property type="match status" value="1"/>
</dbReference>
<comment type="caution">
    <text evidence="5">The sequence shown here is derived from an EMBL/GenBank/DDBJ whole genome shotgun (WGS) entry which is preliminary data.</text>
</comment>
<dbReference type="GO" id="GO:0005737">
    <property type="term" value="C:cytoplasm"/>
    <property type="evidence" value="ECO:0007669"/>
    <property type="project" value="TreeGrafter"/>
</dbReference>
<evidence type="ECO:0000313" key="6">
    <source>
        <dbReference type="Proteomes" id="UP000051010"/>
    </source>
</evidence>
<dbReference type="GO" id="GO:0019172">
    <property type="term" value="F:glyoxalase III activity"/>
    <property type="evidence" value="ECO:0007669"/>
    <property type="project" value="TreeGrafter"/>
</dbReference>
<dbReference type="PANTHER" id="PTHR48094:SF11">
    <property type="entry name" value="GLUTATHIONE-INDEPENDENT GLYOXALASE HSP31-RELATED"/>
    <property type="match status" value="1"/>
</dbReference>
<name>A0A0R1YH71_9LACO</name>
<keyword evidence="1" id="KW-0346">Stress response</keyword>
<dbReference type="PATRIC" id="fig|1423786.4.peg.2419"/>
<dbReference type="GO" id="GO:0019243">
    <property type="term" value="P:methylglyoxal catabolic process to D-lactate via S-lactoyl-glutathione"/>
    <property type="evidence" value="ECO:0007669"/>
    <property type="project" value="TreeGrafter"/>
</dbReference>
<protein>
    <submittedName>
        <fullName evidence="5">DJ-1 PfpI family protein</fullName>
    </submittedName>
</protein>
<evidence type="ECO:0000256" key="2">
    <source>
        <dbReference type="ARBA" id="ARBA00023239"/>
    </source>
</evidence>
<dbReference type="SUPFAM" id="SSF52317">
    <property type="entry name" value="Class I glutamine amidotransferase-like"/>
    <property type="match status" value="1"/>
</dbReference>